<feature type="coiled-coil region" evidence="1">
    <location>
        <begin position="147"/>
        <end position="181"/>
    </location>
</feature>
<reference evidence="3" key="1">
    <citation type="submission" date="2024-03" db="EMBL/GenBank/DDBJ databases">
        <title>WGS assembly of Saponaria officinalis var. Norfolk2.</title>
        <authorList>
            <person name="Jenkins J."/>
            <person name="Shu S."/>
            <person name="Grimwood J."/>
            <person name="Barry K."/>
            <person name="Goodstein D."/>
            <person name="Schmutz J."/>
            <person name="Leebens-Mack J."/>
            <person name="Osbourn A."/>
        </authorList>
    </citation>
    <scope>NUCLEOTIDE SEQUENCE [LARGE SCALE GENOMIC DNA]</scope>
    <source>
        <strain evidence="3">JIC</strain>
    </source>
</reference>
<dbReference type="InterPro" id="IPR007942">
    <property type="entry name" value="PLipase-like"/>
</dbReference>
<keyword evidence="1" id="KW-0175">Coiled coil</keyword>
<organism evidence="3 4">
    <name type="scientific">Saponaria officinalis</name>
    <name type="common">Common soapwort</name>
    <name type="synonym">Lychnis saponaria</name>
    <dbReference type="NCBI Taxonomy" id="3572"/>
    <lineage>
        <taxon>Eukaryota</taxon>
        <taxon>Viridiplantae</taxon>
        <taxon>Streptophyta</taxon>
        <taxon>Embryophyta</taxon>
        <taxon>Tracheophyta</taxon>
        <taxon>Spermatophyta</taxon>
        <taxon>Magnoliopsida</taxon>
        <taxon>eudicotyledons</taxon>
        <taxon>Gunneridae</taxon>
        <taxon>Pentapetalae</taxon>
        <taxon>Caryophyllales</taxon>
        <taxon>Caryophyllaceae</taxon>
        <taxon>Caryophylleae</taxon>
        <taxon>Saponaria</taxon>
    </lineage>
</organism>
<dbReference type="Pfam" id="PF05278">
    <property type="entry name" value="PEARLI-4"/>
    <property type="match status" value="1"/>
</dbReference>
<feature type="compositionally biased region" description="Basic and acidic residues" evidence="2">
    <location>
        <begin position="8"/>
        <end position="17"/>
    </location>
</feature>
<proteinExistence type="predicted"/>
<dbReference type="Proteomes" id="UP001443914">
    <property type="component" value="Unassembled WGS sequence"/>
</dbReference>
<comment type="caution">
    <text evidence="3">The sequence shown here is derived from an EMBL/GenBank/DDBJ whole genome shotgun (WGS) entry which is preliminary data.</text>
</comment>
<protein>
    <submittedName>
        <fullName evidence="3">Uncharacterized protein</fullName>
    </submittedName>
</protein>
<gene>
    <name evidence="3" type="ORF">RND81_14G171800</name>
</gene>
<feature type="region of interest" description="Disordered" evidence="2">
    <location>
        <begin position="1"/>
        <end position="21"/>
    </location>
</feature>
<dbReference type="AlphaFoldDB" id="A0AAW1GUY1"/>
<keyword evidence="4" id="KW-1185">Reference proteome</keyword>
<evidence type="ECO:0000256" key="2">
    <source>
        <dbReference type="SAM" id="MobiDB-lite"/>
    </source>
</evidence>
<evidence type="ECO:0000313" key="3">
    <source>
        <dbReference type="EMBL" id="KAK9666256.1"/>
    </source>
</evidence>
<name>A0AAW1GUY1_SAPOF</name>
<evidence type="ECO:0000256" key="1">
    <source>
        <dbReference type="SAM" id="Coils"/>
    </source>
</evidence>
<dbReference type="EMBL" id="JBDFQZ010000014">
    <property type="protein sequence ID" value="KAK9666256.1"/>
    <property type="molecule type" value="Genomic_DNA"/>
</dbReference>
<sequence length="198" mass="22516">MKQSRKSHQGETSHRQNLELVHPPLQQRSTKVILQLRNLKELIRSDLVPILHKIWRKHGHIIERSTMRSGHIIARALESLATMVEILENSPVESISDSQAGYLSTTLSDLKTMCFKVHWLVSFVEKAVKLHKSKPLVDSLKKLSDLSSQVQERRAILVDELAKLTEEENKLKKEMGKMSKLIPFSKVKFGLPLGSGLT</sequence>
<evidence type="ECO:0000313" key="4">
    <source>
        <dbReference type="Proteomes" id="UP001443914"/>
    </source>
</evidence>
<accession>A0AAW1GUY1</accession>